<name>A0A3M7P371_BRAPC</name>
<keyword evidence="1" id="KW-1133">Transmembrane helix</keyword>
<keyword evidence="1" id="KW-0472">Membrane</keyword>
<reference evidence="2 3" key="1">
    <citation type="journal article" date="2018" name="Sci. Rep.">
        <title>Genomic signatures of local adaptation to the degree of environmental predictability in rotifers.</title>
        <authorList>
            <person name="Franch-Gras L."/>
            <person name="Hahn C."/>
            <person name="Garcia-Roger E.M."/>
            <person name="Carmona M.J."/>
            <person name="Serra M."/>
            <person name="Gomez A."/>
        </authorList>
    </citation>
    <scope>NUCLEOTIDE SEQUENCE [LARGE SCALE GENOMIC DNA]</scope>
    <source>
        <strain evidence="2">HYR1</strain>
    </source>
</reference>
<protein>
    <submittedName>
        <fullName evidence="2">Uncharacterized protein</fullName>
    </submittedName>
</protein>
<feature type="transmembrane region" description="Helical" evidence="1">
    <location>
        <begin position="54"/>
        <end position="74"/>
    </location>
</feature>
<evidence type="ECO:0000313" key="2">
    <source>
        <dbReference type="EMBL" id="RMZ93498.1"/>
    </source>
</evidence>
<evidence type="ECO:0000313" key="3">
    <source>
        <dbReference type="Proteomes" id="UP000276133"/>
    </source>
</evidence>
<feature type="transmembrane region" description="Helical" evidence="1">
    <location>
        <begin position="22"/>
        <end position="42"/>
    </location>
</feature>
<keyword evidence="3" id="KW-1185">Reference proteome</keyword>
<dbReference type="AlphaFoldDB" id="A0A3M7P371"/>
<organism evidence="2 3">
    <name type="scientific">Brachionus plicatilis</name>
    <name type="common">Marine rotifer</name>
    <name type="synonym">Brachionus muelleri</name>
    <dbReference type="NCBI Taxonomy" id="10195"/>
    <lineage>
        <taxon>Eukaryota</taxon>
        <taxon>Metazoa</taxon>
        <taxon>Spiralia</taxon>
        <taxon>Gnathifera</taxon>
        <taxon>Rotifera</taxon>
        <taxon>Eurotatoria</taxon>
        <taxon>Monogononta</taxon>
        <taxon>Pseudotrocha</taxon>
        <taxon>Ploima</taxon>
        <taxon>Brachionidae</taxon>
        <taxon>Brachionus</taxon>
    </lineage>
</organism>
<keyword evidence="1" id="KW-0812">Transmembrane</keyword>
<sequence>MILSEFFFENTRVMIEIKKRHYGKYCQDLLIIMNLFKILLFWSKNLDNYKKNRVEKYFCVLFILNFSKLATMFFNNLRQVVKKLFFVKKNDELTGLTR</sequence>
<dbReference type="Proteomes" id="UP000276133">
    <property type="component" value="Unassembled WGS sequence"/>
</dbReference>
<evidence type="ECO:0000256" key="1">
    <source>
        <dbReference type="SAM" id="Phobius"/>
    </source>
</evidence>
<gene>
    <name evidence="2" type="ORF">BpHYR1_035316</name>
</gene>
<accession>A0A3M7P371</accession>
<dbReference type="EMBL" id="REGN01013766">
    <property type="protein sequence ID" value="RMZ93498.1"/>
    <property type="molecule type" value="Genomic_DNA"/>
</dbReference>
<proteinExistence type="predicted"/>
<comment type="caution">
    <text evidence="2">The sequence shown here is derived from an EMBL/GenBank/DDBJ whole genome shotgun (WGS) entry which is preliminary data.</text>
</comment>